<accession>A0ABU9H6G3</accession>
<sequence length="67" mass="7687">MPDTLRGQIHGVESAIDYEILALFTDNKDVRISIENAAHGLRAYSNTFNQYDLWGRFVRSGYKKLPL</sequence>
<name>A0ABU9H6G3_9GAMM</name>
<dbReference type="Proteomes" id="UP001371391">
    <property type="component" value="Unassembled WGS sequence"/>
</dbReference>
<dbReference type="EMBL" id="JBAKAW010000295">
    <property type="protein sequence ID" value="MEL0657465.1"/>
    <property type="molecule type" value="Genomic_DNA"/>
</dbReference>
<evidence type="ECO:0000313" key="2">
    <source>
        <dbReference type="Proteomes" id="UP001371391"/>
    </source>
</evidence>
<reference evidence="1 2" key="1">
    <citation type="submission" date="2024-02" db="EMBL/GenBank/DDBJ databases">
        <title>Bacteria isolated from the canopy kelp, Nereocystis luetkeana.</title>
        <authorList>
            <person name="Pfister C.A."/>
            <person name="Younker I.T."/>
            <person name="Light S.H."/>
        </authorList>
    </citation>
    <scope>NUCLEOTIDE SEQUENCE [LARGE SCALE GENOMIC DNA]</scope>
    <source>
        <strain evidence="1 2">TI.1.03</strain>
    </source>
</reference>
<keyword evidence="2" id="KW-1185">Reference proteome</keyword>
<comment type="caution">
    <text evidence="1">The sequence shown here is derived from an EMBL/GenBank/DDBJ whole genome shotgun (WGS) entry which is preliminary data.</text>
</comment>
<protein>
    <submittedName>
        <fullName evidence="1">Replication protein A</fullName>
    </submittedName>
</protein>
<gene>
    <name evidence="1" type="ORF">V6257_21055</name>
</gene>
<feature type="non-terminal residue" evidence="1">
    <location>
        <position position="67"/>
    </location>
</feature>
<proteinExistence type="predicted"/>
<evidence type="ECO:0000313" key="1">
    <source>
        <dbReference type="EMBL" id="MEL0657465.1"/>
    </source>
</evidence>
<organism evidence="1 2">
    <name type="scientific">Pseudoalteromonas issachenkonii</name>
    <dbReference type="NCBI Taxonomy" id="152297"/>
    <lineage>
        <taxon>Bacteria</taxon>
        <taxon>Pseudomonadati</taxon>
        <taxon>Pseudomonadota</taxon>
        <taxon>Gammaproteobacteria</taxon>
        <taxon>Alteromonadales</taxon>
        <taxon>Pseudoalteromonadaceae</taxon>
        <taxon>Pseudoalteromonas</taxon>
    </lineage>
</organism>